<feature type="compositionally biased region" description="Low complexity" evidence="1">
    <location>
        <begin position="1199"/>
        <end position="1209"/>
    </location>
</feature>
<feature type="region of interest" description="Disordered" evidence="1">
    <location>
        <begin position="1525"/>
        <end position="1555"/>
    </location>
</feature>
<protein>
    <submittedName>
        <fullName evidence="3">Uncharacterized protein isoform X1</fullName>
    </submittedName>
</protein>
<feature type="compositionally biased region" description="Polar residues" evidence="1">
    <location>
        <begin position="155"/>
        <end position="166"/>
    </location>
</feature>
<feature type="compositionally biased region" description="Basic and acidic residues" evidence="1">
    <location>
        <begin position="917"/>
        <end position="932"/>
    </location>
</feature>
<name>A0ABM3EMI5_SALSA</name>
<feature type="region of interest" description="Disordered" evidence="1">
    <location>
        <begin position="1034"/>
        <end position="1053"/>
    </location>
</feature>
<accession>A0ABM3EMI5</accession>
<keyword evidence="2" id="KW-1185">Reference proteome</keyword>
<gene>
    <name evidence="3" type="primary">LOC123742385</name>
</gene>
<feature type="region of interest" description="Disordered" evidence="1">
    <location>
        <begin position="154"/>
        <end position="179"/>
    </location>
</feature>
<organism evidence="2 3">
    <name type="scientific">Salmo salar</name>
    <name type="common">Atlantic salmon</name>
    <dbReference type="NCBI Taxonomy" id="8030"/>
    <lineage>
        <taxon>Eukaryota</taxon>
        <taxon>Metazoa</taxon>
        <taxon>Chordata</taxon>
        <taxon>Craniata</taxon>
        <taxon>Vertebrata</taxon>
        <taxon>Euteleostomi</taxon>
        <taxon>Actinopterygii</taxon>
        <taxon>Neopterygii</taxon>
        <taxon>Teleostei</taxon>
        <taxon>Protacanthopterygii</taxon>
        <taxon>Salmoniformes</taxon>
        <taxon>Salmonidae</taxon>
        <taxon>Salmoninae</taxon>
        <taxon>Salmo</taxon>
    </lineage>
</organism>
<feature type="compositionally biased region" description="Basic and acidic residues" evidence="1">
    <location>
        <begin position="1180"/>
        <end position="1198"/>
    </location>
</feature>
<evidence type="ECO:0000256" key="1">
    <source>
        <dbReference type="SAM" id="MobiDB-lite"/>
    </source>
</evidence>
<feature type="region of interest" description="Disordered" evidence="1">
    <location>
        <begin position="1590"/>
        <end position="1658"/>
    </location>
</feature>
<dbReference type="RefSeq" id="XP_045572281.1">
    <property type="nucleotide sequence ID" value="XM_045716325.1"/>
</dbReference>
<evidence type="ECO:0000313" key="3">
    <source>
        <dbReference type="RefSeq" id="XP_045572281.1"/>
    </source>
</evidence>
<reference evidence="3" key="1">
    <citation type="submission" date="2025-08" db="UniProtKB">
        <authorList>
            <consortium name="RefSeq"/>
        </authorList>
    </citation>
    <scope>IDENTIFICATION</scope>
</reference>
<feature type="region of interest" description="Disordered" evidence="1">
    <location>
        <begin position="1256"/>
        <end position="1317"/>
    </location>
</feature>
<feature type="region of interest" description="Disordered" evidence="1">
    <location>
        <begin position="908"/>
        <end position="944"/>
    </location>
</feature>
<dbReference type="GeneID" id="123742385"/>
<feature type="compositionally biased region" description="Basic and acidic residues" evidence="1">
    <location>
        <begin position="1267"/>
        <end position="1277"/>
    </location>
</feature>
<feature type="region of interest" description="Disordered" evidence="1">
    <location>
        <begin position="1376"/>
        <end position="1400"/>
    </location>
</feature>
<feature type="compositionally biased region" description="Polar residues" evidence="1">
    <location>
        <begin position="1283"/>
        <end position="1292"/>
    </location>
</feature>
<evidence type="ECO:0000313" key="2">
    <source>
        <dbReference type="Proteomes" id="UP001652741"/>
    </source>
</evidence>
<dbReference type="Proteomes" id="UP001652741">
    <property type="component" value="Chromosome ssa04"/>
</dbReference>
<sequence length="1658" mass="184945">MSHTYDPAKEGETYYSNSGVFEHSGQRYKVRQVLECQRENCGDFRPVQFNESNLGMPSVSETTAVEVTKQDISSLKHFNITDQTVTDTMHKPHLQISQPVETEIRSPSPVLAEWEYTQLSSLPEYRPLSLESLGSDMDGIHLYLDHLFTDMRPSSPESVASVNENRPLSPDSPVPHYGPRIPDVTMTAERRSSLCAVTSDIELFGLCLEESFAEDRADSPESVTSHIVFSEFCLDESFAEDRADSPESFISEGEYEHVDETHTKSSPLPPEDEYARSFVQYWLSELQPSSAEPMISLDELDAAETSPSTEIEDSESQPVYEFSEGKTSTLEYRLVYKAVPSMLMAHTFDPAYQGETFLNKPGVFEYARDRQAREIMERLKDKDIFLDRPVTSESITSEEIQSFLNDWSTELRPNSPASVASLDEHRPLSPDSPIPQFLHRCCDYYVELPGDRSSSPQSVTSGVEYCGLYVDELIPEHRPDSPDSFLADSEFRESIEQFFMKFRTLSPESETSVDGYSFFKLLFVESRPSSPESVTSFDEYRPLSPDSPIPQFLHQYCDYYVLFPADRSSSPESVTSDIEFSEFCLDELFAEERADSPESFISEGEYEHVDETHTKSSPLPPEDEYARSFVQYWLSELQPSSAEPMISLDELDAAETSPSTEIDDSESQPIYEFSEEKTSTPEYRLVYKAVPSTLMAHTFVPAYKGDTYLSKTGVFEYAGDRQVRKVLDQPHQSSEDLRPVSVEEPCHSATPAEEETVQEGSLLTVPHVTDQTVTETLHEPHLPISQPVSTEIRTPSPVLAEWEFTQLLSLPEYRPLSPESLGSDRDGVLLYLDHLFTDMRPCSPESVVSFDEYRPLSPDSPVPHFMPKCCNYYLAPTGDRSSSPQSVTSDIEFSEFCLEELFAEDRADSPESLISEDGMRLVDESDKDKSQDRPMTPDSTSGESLSFLEDWFSELDLRPSSPESIVSQEEYRHLSPDSPVLQYGPGLSVFAVSSGEKCWTPESVISDLDEFGLEDLLCATRACSPDSVCSNTDTVLTDGQHSPPIDQVSTEHEPEMRVERARLKQPPEIIGAPFSLVFPVVCQTHRAVEAFFCRASSPDSHREPVEDVDLDWLDDVETHRPHQASSQSSHVLSDEQNLGSPVAAVRAEEAVHERLQASCKSIQRKEHSNVPTLKGSEVQPKIDETSKRKPMRKAEDSRVSAPSVSAVSSMENLSEPKHVLALDQPSTNRPISNKTLMSETQSVTPDLQIPNAFEFSPLSPEMTMPTEKMRVSPESPEKPLNLNKESSSSETSPVLPDLLSHNSEDSQGDEPQWSATNLQTPLESGAPAELDQLLSEFEEIKPEFRPETLEPLDSPLSESSEVGLEDLQPYVEFEDLLPESDGNPTEGEEEISSLSPSSPIQITGETAEISVVASVPTDLSLSYETDPEVFGVTADLIKTLPEPSQVTADPVQLSHFEYLQTHRAEKSDLTGSISLVSPTAATKSVGAPESPEPCHKVLELSSESIVPSQEFQSLEHDDAAVFTEPSTVEEHRISLPQQDQETVDEEYDNSKETSSIQAAVKKASIEQSKVLCESGGLTTEPSQLVDETCMSNTPEVVSHLRDSTPPETLEYDEQSPQSRSEVTPQTPETVTAYRSHLRDSTPLKPLNTMSSRPSRSLT</sequence>
<feature type="compositionally biased region" description="Polar residues" evidence="1">
    <location>
        <begin position="1647"/>
        <end position="1658"/>
    </location>
</feature>
<proteinExistence type="predicted"/>
<feature type="compositionally biased region" description="Polar residues" evidence="1">
    <location>
        <begin position="1614"/>
        <end position="1629"/>
    </location>
</feature>
<feature type="region of interest" description="Disordered" evidence="1">
    <location>
        <begin position="1163"/>
        <end position="1212"/>
    </location>
</feature>